<keyword evidence="3" id="KW-0597">Phosphoprotein</keyword>
<dbReference type="Proteomes" id="UP000279029">
    <property type="component" value="Chromosome"/>
</dbReference>
<reference evidence="5 6" key="1">
    <citation type="submission" date="2018-09" db="EMBL/GenBank/DDBJ databases">
        <authorList>
            <person name="Postec A."/>
        </authorList>
    </citation>
    <scope>NUCLEOTIDE SEQUENCE [LARGE SCALE GENOMIC DNA]</scope>
    <source>
        <strain evidence="5">70B-A</strain>
    </source>
</reference>
<gene>
    <name evidence="5" type="primary">cheY</name>
    <name evidence="5" type="ORF">PATL70BA_0839</name>
</gene>
<proteinExistence type="predicted"/>
<dbReference type="OrthoDB" id="9790669at2"/>
<dbReference type="EMBL" id="LR130778">
    <property type="protein sequence ID" value="VDN46713.1"/>
    <property type="molecule type" value="Genomic_DNA"/>
</dbReference>
<dbReference type="InterPro" id="IPR052048">
    <property type="entry name" value="ST_Response_Regulator"/>
</dbReference>
<dbReference type="Gene3D" id="3.40.50.2300">
    <property type="match status" value="1"/>
</dbReference>
<comment type="function">
    <text evidence="2">May play the central regulatory role in sporulation. It may be an element of the effector pathway responsible for the activation of sporulation genes in response to nutritional stress. Spo0A may act in concert with spo0H (a sigma factor) to control the expression of some genes that are critical to the sporulation process.</text>
</comment>
<keyword evidence="6" id="KW-1185">Reference proteome</keyword>
<evidence type="ECO:0000313" key="6">
    <source>
        <dbReference type="Proteomes" id="UP000279029"/>
    </source>
</evidence>
<dbReference type="PANTHER" id="PTHR43228:SF1">
    <property type="entry name" value="TWO-COMPONENT RESPONSE REGULATOR ARR22"/>
    <property type="match status" value="1"/>
</dbReference>
<evidence type="ECO:0000259" key="4">
    <source>
        <dbReference type="PROSITE" id="PS50110"/>
    </source>
</evidence>
<dbReference type="GO" id="GO:0000160">
    <property type="term" value="P:phosphorelay signal transduction system"/>
    <property type="evidence" value="ECO:0007669"/>
    <property type="project" value="InterPro"/>
</dbReference>
<name>A0A3P7P950_9FIRM</name>
<feature type="modified residue" description="4-aspartylphosphate" evidence="3">
    <location>
        <position position="52"/>
    </location>
</feature>
<feature type="domain" description="Response regulatory" evidence="4">
    <location>
        <begin position="2"/>
        <end position="117"/>
    </location>
</feature>
<dbReference type="PROSITE" id="PS50110">
    <property type="entry name" value="RESPONSE_REGULATORY"/>
    <property type="match status" value="1"/>
</dbReference>
<evidence type="ECO:0000256" key="3">
    <source>
        <dbReference type="PROSITE-ProRule" id="PRU00169"/>
    </source>
</evidence>
<dbReference type="InterPro" id="IPR011006">
    <property type="entry name" value="CheY-like_superfamily"/>
</dbReference>
<evidence type="ECO:0000313" key="5">
    <source>
        <dbReference type="EMBL" id="VDN46713.1"/>
    </source>
</evidence>
<dbReference type="InterPro" id="IPR001789">
    <property type="entry name" value="Sig_transdc_resp-reg_receiver"/>
</dbReference>
<evidence type="ECO:0000256" key="1">
    <source>
        <dbReference type="ARBA" id="ARBA00018672"/>
    </source>
</evidence>
<sequence>MKILICDDSMTVRKKLIQSIRAVKECEIIEANNGDVAVLAYKEHKPDLVFMDIMMPIKDGLESLAEIILEDANAKVVMLSSVGTKSNLQTALKIGAIDFIQKPCEESRLKQLIDTYGGEA</sequence>
<dbReference type="AlphaFoldDB" id="A0A3P7P950"/>
<dbReference type="Pfam" id="PF00072">
    <property type="entry name" value="Response_reg"/>
    <property type="match status" value="1"/>
</dbReference>
<protein>
    <recommendedName>
        <fullName evidence="1">Stage 0 sporulation protein A homolog</fullName>
    </recommendedName>
</protein>
<accession>A0A3P7P950</accession>
<dbReference type="KEGG" id="cbar:PATL70BA_0839"/>
<organism evidence="5 6">
    <name type="scientific">Petrocella atlantisensis</name>
    <dbReference type="NCBI Taxonomy" id="2173034"/>
    <lineage>
        <taxon>Bacteria</taxon>
        <taxon>Bacillati</taxon>
        <taxon>Bacillota</taxon>
        <taxon>Clostridia</taxon>
        <taxon>Lachnospirales</taxon>
        <taxon>Vallitaleaceae</taxon>
        <taxon>Petrocella</taxon>
    </lineage>
</organism>
<dbReference type="RefSeq" id="WP_125136167.1">
    <property type="nucleotide sequence ID" value="NZ_LR130778.1"/>
</dbReference>
<dbReference type="PANTHER" id="PTHR43228">
    <property type="entry name" value="TWO-COMPONENT RESPONSE REGULATOR"/>
    <property type="match status" value="1"/>
</dbReference>
<dbReference type="SUPFAM" id="SSF52172">
    <property type="entry name" value="CheY-like"/>
    <property type="match status" value="1"/>
</dbReference>
<dbReference type="SMART" id="SM00448">
    <property type="entry name" value="REC"/>
    <property type="match status" value="1"/>
</dbReference>
<evidence type="ECO:0000256" key="2">
    <source>
        <dbReference type="ARBA" id="ARBA00024867"/>
    </source>
</evidence>